<proteinExistence type="predicted"/>
<evidence type="ECO:0000256" key="1">
    <source>
        <dbReference type="SAM" id="MobiDB-lite"/>
    </source>
</evidence>
<feature type="region of interest" description="Disordered" evidence="1">
    <location>
        <begin position="132"/>
        <end position="191"/>
    </location>
</feature>
<organism evidence="2 3">
    <name type="scientific">Dendrobium chrysotoxum</name>
    <name type="common">Orchid</name>
    <dbReference type="NCBI Taxonomy" id="161865"/>
    <lineage>
        <taxon>Eukaryota</taxon>
        <taxon>Viridiplantae</taxon>
        <taxon>Streptophyta</taxon>
        <taxon>Embryophyta</taxon>
        <taxon>Tracheophyta</taxon>
        <taxon>Spermatophyta</taxon>
        <taxon>Magnoliopsida</taxon>
        <taxon>Liliopsida</taxon>
        <taxon>Asparagales</taxon>
        <taxon>Orchidaceae</taxon>
        <taxon>Epidendroideae</taxon>
        <taxon>Malaxideae</taxon>
        <taxon>Dendrobiinae</taxon>
        <taxon>Dendrobium</taxon>
    </lineage>
</organism>
<accession>A0AAV7FZY1</accession>
<dbReference type="Proteomes" id="UP000775213">
    <property type="component" value="Unassembled WGS sequence"/>
</dbReference>
<name>A0AAV7FZY1_DENCH</name>
<gene>
    <name evidence="2" type="ORF">IEQ34_020071</name>
</gene>
<feature type="compositionally biased region" description="Polar residues" evidence="1">
    <location>
        <begin position="141"/>
        <end position="167"/>
    </location>
</feature>
<evidence type="ECO:0000313" key="2">
    <source>
        <dbReference type="EMBL" id="KAH0449379.1"/>
    </source>
</evidence>
<evidence type="ECO:0000313" key="3">
    <source>
        <dbReference type="Proteomes" id="UP000775213"/>
    </source>
</evidence>
<protein>
    <submittedName>
        <fullName evidence="2">Uncharacterized protein</fullName>
    </submittedName>
</protein>
<dbReference type="EMBL" id="JAGFBR010000018">
    <property type="protein sequence ID" value="KAH0449379.1"/>
    <property type="molecule type" value="Genomic_DNA"/>
</dbReference>
<reference evidence="2 3" key="1">
    <citation type="journal article" date="2021" name="Hortic Res">
        <title>Chromosome-scale assembly of the Dendrobium chrysotoxum genome enhances the understanding of orchid evolution.</title>
        <authorList>
            <person name="Zhang Y."/>
            <person name="Zhang G.Q."/>
            <person name="Zhang D."/>
            <person name="Liu X.D."/>
            <person name="Xu X.Y."/>
            <person name="Sun W.H."/>
            <person name="Yu X."/>
            <person name="Zhu X."/>
            <person name="Wang Z.W."/>
            <person name="Zhao X."/>
            <person name="Zhong W.Y."/>
            <person name="Chen H."/>
            <person name="Yin W.L."/>
            <person name="Huang T."/>
            <person name="Niu S.C."/>
            <person name="Liu Z.J."/>
        </authorList>
    </citation>
    <scope>NUCLEOTIDE SEQUENCE [LARGE SCALE GENOMIC DNA]</scope>
    <source>
        <strain evidence="2">Lindl</strain>
    </source>
</reference>
<sequence length="191" mass="21241">MESRCGAYGEKGIFISTRSRGNNCVFQTGAVEDPYTLFVSWWGIEDLTRPRCPRKRAPTIHAFLSVQSVAFKMLKTRLKPMRPHDVMADQGTWTSSGNPHAQIIQMPDGSNHDMGNTHDSINFASRLQQFQHMQSLHRMHSTSQQSTQNSYPAISSQIEISGDSQPSVPAPESLTRRSSRSSGSSPGQPLH</sequence>
<keyword evidence="3" id="KW-1185">Reference proteome</keyword>
<dbReference type="AlphaFoldDB" id="A0AAV7FZY1"/>
<comment type="caution">
    <text evidence="2">The sequence shown here is derived from an EMBL/GenBank/DDBJ whole genome shotgun (WGS) entry which is preliminary data.</text>
</comment>